<keyword evidence="2" id="KW-0472">Membrane</keyword>
<evidence type="ECO:0000256" key="1">
    <source>
        <dbReference type="SAM" id="MobiDB-lite"/>
    </source>
</evidence>
<gene>
    <name evidence="3" type="ORF">F7R07_12630</name>
</gene>
<accession>A0A643EMJ2</accession>
<feature type="compositionally biased region" description="Pro residues" evidence="1">
    <location>
        <begin position="49"/>
        <end position="59"/>
    </location>
</feature>
<comment type="caution">
    <text evidence="3">The sequence shown here is derived from an EMBL/GenBank/DDBJ whole genome shotgun (WGS) entry which is preliminary data.</text>
</comment>
<dbReference type="EMBL" id="VZPH01000036">
    <property type="protein sequence ID" value="KAB0560976.1"/>
    <property type="molecule type" value="Genomic_DNA"/>
</dbReference>
<organism evidence="3">
    <name type="scientific">Pseudomonas aeruginosa</name>
    <dbReference type="NCBI Taxonomy" id="287"/>
    <lineage>
        <taxon>Bacteria</taxon>
        <taxon>Pseudomonadati</taxon>
        <taxon>Pseudomonadota</taxon>
        <taxon>Gammaproteobacteria</taxon>
        <taxon>Pseudomonadales</taxon>
        <taxon>Pseudomonadaceae</taxon>
        <taxon>Pseudomonas</taxon>
    </lineage>
</organism>
<proteinExistence type="predicted"/>
<evidence type="ECO:0000313" key="3">
    <source>
        <dbReference type="EMBL" id="KAB0560976.1"/>
    </source>
</evidence>
<protein>
    <submittedName>
        <fullName evidence="3">Uncharacterized protein</fullName>
    </submittedName>
</protein>
<feature type="transmembrane region" description="Helical" evidence="2">
    <location>
        <begin position="6"/>
        <end position="28"/>
    </location>
</feature>
<evidence type="ECO:0000256" key="2">
    <source>
        <dbReference type="SAM" id="Phobius"/>
    </source>
</evidence>
<feature type="region of interest" description="Disordered" evidence="1">
    <location>
        <begin position="36"/>
        <end position="59"/>
    </location>
</feature>
<keyword evidence="2" id="KW-0812">Transmembrane</keyword>
<keyword evidence="2" id="KW-1133">Transmembrane helix</keyword>
<sequence length="59" mass="6840">MTPESFVTLLIVAWLGLAGVTLWAFLRVPRRRARLQRKARQAENRHPARPPQQPLPQRS</sequence>
<reference evidence="3" key="1">
    <citation type="submission" date="2019-09" db="EMBL/GenBank/DDBJ databases">
        <title>Draft genome sequences of 48 bacterial type strains from the CCUG.</title>
        <authorList>
            <person name="Tunovic T."/>
            <person name="Pineiro-Iglesias B."/>
            <person name="Unosson C."/>
            <person name="Inganas E."/>
            <person name="Ohlen M."/>
            <person name="Cardew S."/>
            <person name="Jensie-Markopoulos S."/>
            <person name="Salva-Serra F."/>
            <person name="Jaen-Luchoro D."/>
            <person name="Karlsson R."/>
            <person name="Svensson-Stadler L."/>
            <person name="Chun J."/>
            <person name="Moore E."/>
        </authorList>
    </citation>
    <scope>NUCLEOTIDE SEQUENCE</scope>
    <source>
        <strain evidence="3">CCUG 551</strain>
    </source>
</reference>
<name>A0A643EMJ2_PSEAI</name>
<dbReference type="RefSeq" id="WP_016253318.1">
    <property type="nucleotide sequence ID" value="NZ_CP008856.2"/>
</dbReference>
<dbReference type="AlphaFoldDB" id="A0A643EMJ2"/>